<dbReference type="Gene3D" id="2.40.160.10">
    <property type="entry name" value="Porin"/>
    <property type="match status" value="1"/>
</dbReference>
<keyword evidence="1" id="KW-0732">Signal</keyword>
<proteinExistence type="predicted"/>
<comment type="caution">
    <text evidence="3">The sequence shown here is derived from an EMBL/GenBank/DDBJ whole genome shotgun (WGS) entry which is preliminary data.</text>
</comment>
<dbReference type="RefSeq" id="WP_246953885.1">
    <property type="nucleotide sequence ID" value="NZ_JALKII010000017.1"/>
</dbReference>
<dbReference type="Pfam" id="PF13609">
    <property type="entry name" value="Porin_4"/>
    <property type="match status" value="1"/>
</dbReference>
<gene>
    <name evidence="3" type="ORF">MU846_14185</name>
</gene>
<evidence type="ECO:0000256" key="1">
    <source>
        <dbReference type="SAM" id="SignalP"/>
    </source>
</evidence>
<evidence type="ECO:0000313" key="3">
    <source>
        <dbReference type="EMBL" id="MCK0538857.1"/>
    </source>
</evidence>
<keyword evidence="4" id="KW-1185">Reference proteome</keyword>
<dbReference type="Proteomes" id="UP001165524">
    <property type="component" value="Unassembled WGS sequence"/>
</dbReference>
<dbReference type="InterPro" id="IPR033900">
    <property type="entry name" value="Gram_neg_porin_domain"/>
</dbReference>
<reference evidence="3" key="1">
    <citation type="submission" date="2022-04" db="EMBL/GenBank/DDBJ databases">
        <title>Alcanivorax sp. CY1518 draft genome sequence.</title>
        <authorList>
            <person name="Zhao G."/>
            <person name="An M."/>
        </authorList>
    </citation>
    <scope>NUCLEOTIDE SEQUENCE</scope>
    <source>
        <strain evidence="3">CY1518</strain>
    </source>
</reference>
<dbReference type="EMBL" id="JALKII010000017">
    <property type="protein sequence ID" value="MCK0538857.1"/>
    <property type="molecule type" value="Genomic_DNA"/>
</dbReference>
<evidence type="ECO:0000259" key="2">
    <source>
        <dbReference type="Pfam" id="PF13609"/>
    </source>
</evidence>
<accession>A0ABT0EB57</accession>
<dbReference type="SUPFAM" id="SSF56935">
    <property type="entry name" value="Porins"/>
    <property type="match status" value="1"/>
</dbReference>
<name>A0ABT0EB57_9GAMM</name>
<feature type="chain" id="PRO_5046939186" evidence="1">
    <location>
        <begin position="24"/>
        <end position="323"/>
    </location>
</feature>
<feature type="signal peptide" evidence="1">
    <location>
        <begin position="1"/>
        <end position="23"/>
    </location>
</feature>
<organism evidence="3 4">
    <name type="scientific">Alcanivorax quisquiliarum</name>
    <dbReference type="NCBI Taxonomy" id="2933565"/>
    <lineage>
        <taxon>Bacteria</taxon>
        <taxon>Pseudomonadati</taxon>
        <taxon>Pseudomonadota</taxon>
        <taxon>Gammaproteobacteria</taxon>
        <taxon>Oceanospirillales</taxon>
        <taxon>Alcanivoracaceae</taxon>
        <taxon>Alcanivorax</taxon>
    </lineage>
</organism>
<dbReference type="InterPro" id="IPR023614">
    <property type="entry name" value="Porin_dom_sf"/>
</dbReference>
<protein>
    <submittedName>
        <fullName evidence="3">Porin</fullName>
    </submittedName>
</protein>
<evidence type="ECO:0000313" key="4">
    <source>
        <dbReference type="Proteomes" id="UP001165524"/>
    </source>
</evidence>
<feature type="domain" description="Porin" evidence="2">
    <location>
        <begin position="12"/>
        <end position="311"/>
    </location>
</feature>
<sequence length="323" mass="35561">MRKTNLAIAVSCAALLGSTVALADGPRFTGEMGMGGLKVDGRDLDAWAFDLRAGVAGSYKFDGFAINYQFIADFGAAANDLDPLVYSPSGSADDFYVRDAKIAIPTRYGTFVVAPRSSSGQFAHIYGATTDFEYNGMHSRTGINRFFTQGDVTTNLLAYATPRFAGWQVIFGSFTFNKNNDEDIDAWSYRALYKNGGFDFAVGQVFISDKQAGSGEKEERNAASIGYSWDRFKVSALVEQNDVPDGLANDFTSWAARFDYSLNERWSSAVAYVEKDHELDSEDNEGVIFQVKRHLNSQVYVFAETGQYDNTPSNYALGVNVKF</sequence>